<dbReference type="Gene3D" id="3.40.50.150">
    <property type="entry name" value="Vaccinia Virus protein VP39"/>
    <property type="match status" value="1"/>
</dbReference>
<comment type="caution">
    <text evidence="1">The sequence shown here is derived from an EMBL/GenBank/DDBJ whole genome shotgun (WGS) entry which is preliminary data.</text>
</comment>
<keyword evidence="2" id="KW-1185">Reference proteome</keyword>
<gene>
    <name evidence="1" type="ORF">RM572_21495</name>
</gene>
<dbReference type="GO" id="GO:0008168">
    <property type="term" value="F:methyltransferase activity"/>
    <property type="evidence" value="ECO:0007669"/>
    <property type="project" value="UniProtKB-KW"/>
</dbReference>
<keyword evidence="1" id="KW-0808">Transferase</keyword>
<dbReference type="GO" id="GO:0032259">
    <property type="term" value="P:methylation"/>
    <property type="evidence" value="ECO:0007669"/>
    <property type="project" value="UniProtKB-KW"/>
</dbReference>
<accession>A0ABU2NXJ0</accession>
<organism evidence="1 2">
    <name type="scientific">Streptomyces hazeniae</name>
    <dbReference type="NCBI Taxonomy" id="3075538"/>
    <lineage>
        <taxon>Bacteria</taxon>
        <taxon>Bacillati</taxon>
        <taxon>Actinomycetota</taxon>
        <taxon>Actinomycetes</taxon>
        <taxon>Kitasatosporales</taxon>
        <taxon>Streptomycetaceae</taxon>
        <taxon>Streptomyces</taxon>
    </lineage>
</organism>
<dbReference type="RefSeq" id="WP_311675019.1">
    <property type="nucleotide sequence ID" value="NZ_JAVREQ010000021.1"/>
</dbReference>
<dbReference type="Proteomes" id="UP001183414">
    <property type="component" value="Unassembled WGS sequence"/>
</dbReference>
<reference evidence="2" key="1">
    <citation type="submission" date="2023-07" db="EMBL/GenBank/DDBJ databases">
        <title>30 novel species of actinomycetes from the DSMZ collection.</title>
        <authorList>
            <person name="Nouioui I."/>
        </authorList>
    </citation>
    <scope>NUCLEOTIDE SEQUENCE [LARGE SCALE GENOMIC DNA]</scope>
    <source>
        <strain evidence="2">DSM 42041</strain>
    </source>
</reference>
<evidence type="ECO:0000313" key="2">
    <source>
        <dbReference type="Proteomes" id="UP001183414"/>
    </source>
</evidence>
<name>A0ABU2NXJ0_9ACTN</name>
<dbReference type="SUPFAM" id="SSF53335">
    <property type="entry name" value="S-adenosyl-L-methionine-dependent methyltransferases"/>
    <property type="match status" value="1"/>
</dbReference>
<proteinExistence type="predicted"/>
<keyword evidence="1" id="KW-0489">Methyltransferase</keyword>
<dbReference type="EMBL" id="JAVREQ010000021">
    <property type="protein sequence ID" value="MDT0381336.1"/>
    <property type="molecule type" value="Genomic_DNA"/>
</dbReference>
<dbReference type="InterPro" id="IPR029063">
    <property type="entry name" value="SAM-dependent_MTases_sf"/>
</dbReference>
<sequence>MTDRTTADVPPSQDAVRALLDELPDTLPRDEILALNSSSSDIHTQRAYSYNGWSFELPPGVFRPGDTSRIIHDRMLDGTIALAGRSYAAIGVGLGVEAVIAGVTGAREIWAADIHPDSVATARAGYERLVPHRPDTTFRPLVSHLFEEFPDSARLDVITFNPPAVSTRTSDDPTVIRNVCVGIEIVRRFFDQIEDRDLLAPGGEVYLIVSNTSELKNIVAHAIDAGFTPEVVHRQTWEGDNCQAYLFRMRRGHQA</sequence>
<protein>
    <submittedName>
        <fullName evidence="1">Methyltransferase</fullName>
    </submittedName>
</protein>
<evidence type="ECO:0000313" key="1">
    <source>
        <dbReference type="EMBL" id="MDT0381336.1"/>
    </source>
</evidence>